<proteinExistence type="predicted"/>
<name>A0A5A7QZR3_STRAF</name>
<evidence type="ECO:0000313" key="2">
    <source>
        <dbReference type="Proteomes" id="UP000325081"/>
    </source>
</evidence>
<keyword evidence="2" id="KW-1185">Reference proteome</keyword>
<dbReference type="AlphaFoldDB" id="A0A5A7QZR3"/>
<organism evidence="1 2">
    <name type="scientific">Striga asiatica</name>
    <name type="common">Asiatic witchweed</name>
    <name type="synonym">Buchnera asiatica</name>
    <dbReference type="NCBI Taxonomy" id="4170"/>
    <lineage>
        <taxon>Eukaryota</taxon>
        <taxon>Viridiplantae</taxon>
        <taxon>Streptophyta</taxon>
        <taxon>Embryophyta</taxon>
        <taxon>Tracheophyta</taxon>
        <taxon>Spermatophyta</taxon>
        <taxon>Magnoliopsida</taxon>
        <taxon>eudicotyledons</taxon>
        <taxon>Gunneridae</taxon>
        <taxon>Pentapetalae</taxon>
        <taxon>asterids</taxon>
        <taxon>lamiids</taxon>
        <taxon>Lamiales</taxon>
        <taxon>Orobanchaceae</taxon>
        <taxon>Buchnereae</taxon>
        <taxon>Striga</taxon>
    </lineage>
</organism>
<reference evidence="2" key="1">
    <citation type="journal article" date="2019" name="Curr. Biol.">
        <title>Genome Sequence of Striga asiatica Provides Insight into the Evolution of Plant Parasitism.</title>
        <authorList>
            <person name="Yoshida S."/>
            <person name="Kim S."/>
            <person name="Wafula E.K."/>
            <person name="Tanskanen J."/>
            <person name="Kim Y.M."/>
            <person name="Honaas L."/>
            <person name="Yang Z."/>
            <person name="Spallek T."/>
            <person name="Conn C.E."/>
            <person name="Ichihashi Y."/>
            <person name="Cheong K."/>
            <person name="Cui S."/>
            <person name="Der J.P."/>
            <person name="Gundlach H."/>
            <person name="Jiao Y."/>
            <person name="Hori C."/>
            <person name="Ishida J.K."/>
            <person name="Kasahara H."/>
            <person name="Kiba T."/>
            <person name="Kim M.S."/>
            <person name="Koo N."/>
            <person name="Laohavisit A."/>
            <person name="Lee Y.H."/>
            <person name="Lumba S."/>
            <person name="McCourt P."/>
            <person name="Mortimer J.C."/>
            <person name="Mutuku J.M."/>
            <person name="Nomura T."/>
            <person name="Sasaki-Sekimoto Y."/>
            <person name="Seto Y."/>
            <person name="Wang Y."/>
            <person name="Wakatake T."/>
            <person name="Sakakibara H."/>
            <person name="Demura T."/>
            <person name="Yamaguchi S."/>
            <person name="Yoneyama K."/>
            <person name="Manabe R.I."/>
            <person name="Nelson D.C."/>
            <person name="Schulman A.H."/>
            <person name="Timko M.P."/>
            <person name="dePamphilis C.W."/>
            <person name="Choi D."/>
            <person name="Shirasu K."/>
        </authorList>
    </citation>
    <scope>NUCLEOTIDE SEQUENCE [LARGE SCALE GENOMIC DNA]</scope>
    <source>
        <strain evidence="2">cv. UVA1</strain>
    </source>
</reference>
<comment type="caution">
    <text evidence="1">The sequence shown here is derived from an EMBL/GenBank/DDBJ whole genome shotgun (WGS) entry which is preliminary data.</text>
</comment>
<dbReference type="EMBL" id="BKCP01009404">
    <property type="protein sequence ID" value="GER50933.1"/>
    <property type="molecule type" value="Genomic_DNA"/>
</dbReference>
<sequence>MAADVEIFSGNGKRNCCGDKQEHEQYYLCSSFHGFSKEYRGLSTQSSKLELRNPFKFLFSSPNQDLLNQRADWWLVDELTVQFGCRRPVNRNWKGKGKVCRTPMNGLFLQVARSWDVLIPPYK</sequence>
<dbReference type="GO" id="GO:0004674">
    <property type="term" value="F:protein serine/threonine kinase activity"/>
    <property type="evidence" value="ECO:0007669"/>
    <property type="project" value="UniProtKB-KW"/>
</dbReference>
<accession>A0A5A7QZR3</accession>
<evidence type="ECO:0000313" key="1">
    <source>
        <dbReference type="EMBL" id="GER50933.1"/>
    </source>
</evidence>
<keyword evidence="1" id="KW-0723">Serine/threonine-protein kinase</keyword>
<gene>
    <name evidence="1" type="ORF">STAS_28275</name>
</gene>
<keyword evidence="1" id="KW-0418">Kinase</keyword>
<protein>
    <submittedName>
        <fullName evidence="1">Mn2+-dependent serine/threonine protein kinase</fullName>
    </submittedName>
</protein>
<keyword evidence="1" id="KW-0808">Transferase</keyword>
<dbReference type="Proteomes" id="UP000325081">
    <property type="component" value="Unassembled WGS sequence"/>
</dbReference>